<organism evidence="6 7">
    <name type="scientific">Francisella orientalis</name>
    <dbReference type="NCBI Taxonomy" id="299583"/>
    <lineage>
        <taxon>Bacteria</taxon>
        <taxon>Pseudomonadati</taxon>
        <taxon>Pseudomonadota</taxon>
        <taxon>Gammaproteobacteria</taxon>
        <taxon>Thiotrichales</taxon>
        <taxon>Francisellaceae</taxon>
        <taxon>Francisella</taxon>
    </lineage>
</organism>
<keyword evidence="3 4" id="KW-0472">Membrane</keyword>
<evidence type="ECO:0000256" key="3">
    <source>
        <dbReference type="ARBA" id="ARBA00023136"/>
    </source>
</evidence>
<evidence type="ECO:0000313" key="7">
    <source>
        <dbReference type="Proteomes" id="UP000035930"/>
    </source>
</evidence>
<name>A0ABM5U5F6_9GAMM</name>
<dbReference type="Gene3D" id="1.20.1250.20">
    <property type="entry name" value="MFS general substrate transporter like domains"/>
    <property type="match status" value="1"/>
</dbReference>
<feature type="transmembrane region" description="Helical" evidence="4">
    <location>
        <begin position="127"/>
        <end position="151"/>
    </location>
</feature>
<proteinExistence type="predicted"/>
<evidence type="ECO:0000256" key="4">
    <source>
        <dbReference type="SAM" id="Phobius"/>
    </source>
</evidence>
<dbReference type="EMBL" id="CP011923">
    <property type="protein sequence ID" value="AKN88497.1"/>
    <property type="molecule type" value="Genomic_DNA"/>
</dbReference>
<evidence type="ECO:0000259" key="5">
    <source>
        <dbReference type="PROSITE" id="PS50850"/>
    </source>
</evidence>
<protein>
    <submittedName>
        <fullName evidence="6">Fucose permease-like protein</fullName>
    </submittedName>
</protein>
<accession>A0ABM5U5F6</accession>
<reference evidence="6" key="1">
    <citation type="submission" date="2017-08" db="EMBL/GenBank/DDBJ databases">
        <title>Complete Genome Sequence of Francisella noatunensis subsp. orientalis strain FNO190.</title>
        <authorList>
            <person name="Pereira F.L."/>
            <person name="Goncalves L.A."/>
            <person name="Guilherme T.C."/>
            <person name="Soares S.C."/>
            <person name="Dorella F.A."/>
            <person name="Carvalho A.F."/>
            <person name="Leibowitz M.P."/>
            <person name="Leal C.A.G."/>
            <person name="Azevedo V.A.C."/>
            <person name="Figueiredo H.C.P."/>
        </authorList>
    </citation>
    <scope>NUCLEOTIDE SEQUENCE</scope>
    <source>
        <strain evidence="6">FNO190</strain>
    </source>
</reference>
<dbReference type="RefSeq" id="WP_014715248.1">
    <property type="nucleotide sequence ID" value="NZ_CP011923.2"/>
</dbReference>
<keyword evidence="1 4" id="KW-0812">Transmembrane</keyword>
<gene>
    <name evidence="6" type="ORF">FNO190_0722</name>
</gene>
<keyword evidence="7" id="KW-1185">Reference proteome</keyword>
<keyword evidence="2 4" id="KW-1133">Transmembrane helix</keyword>
<dbReference type="PROSITE" id="PS50850">
    <property type="entry name" value="MFS"/>
    <property type="match status" value="1"/>
</dbReference>
<feature type="transmembrane region" description="Helical" evidence="4">
    <location>
        <begin position="84"/>
        <end position="106"/>
    </location>
</feature>
<dbReference type="Proteomes" id="UP000035930">
    <property type="component" value="Chromosome"/>
</dbReference>
<dbReference type="SUPFAM" id="SSF103473">
    <property type="entry name" value="MFS general substrate transporter"/>
    <property type="match status" value="1"/>
</dbReference>
<dbReference type="GeneID" id="69248460"/>
<sequence>MQIVQKLSSQEYNTNYQSDGAKILRGENVDLNTTRNYFILKDSAYPEIYNSGAYALNMMFSNTGGGKDGATLVVKNLLDKMGCIYPIINFVVILMAILGLSDSCIYPSVLGYAMDKLPHVSSGATSFLVTVGAIGISLGTSLSGMLCNLLGREPAMLVGPVMLLVLATLVVIVHNLKVVK</sequence>
<dbReference type="InterPro" id="IPR020846">
    <property type="entry name" value="MFS_dom"/>
</dbReference>
<evidence type="ECO:0000256" key="2">
    <source>
        <dbReference type="ARBA" id="ARBA00022989"/>
    </source>
</evidence>
<feature type="domain" description="Major facilitator superfamily (MFS) profile" evidence="5">
    <location>
        <begin position="88"/>
        <end position="180"/>
    </location>
</feature>
<evidence type="ECO:0000256" key="1">
    <source>
        <dbReference type="ARBA" id="ARBA00022692"/>
    </source>
</evidence>
<dbReference type="InterPro" id="IPR036259">
    <property type="entry name" value="MFS_trans_sf"/>
</dbReference>
<evidence type="ECO:0000313" key="6">
    <source>
        <dbReference type="EMBL" id="AKN88497.1"/>
    </source>
</evidence>
<feature type="transmembrane region" description="Helical" evidence="4">
    <location>
        <begin position="157"/>
        <end position="176"/>
    </location>
</feature>